<sequence length="229" mass="25624">METQRASLSLGRWSLWLLLLGLVLPSASAQALSYREAVLRAVDQFNERSSEANLYRLLELDPTPNDDFDPGTRKPVSFKVKETDCPRTTQQPLEQCDFKKNGLVKQCVGTVTLDPSNDQFDINCNELQSVRFPPPIRPPFYPPIRPPIIPPIRPPIIPPIRPPIIPPIRPPIIPPIRPPIIPPIRPPIIPPIRPPIRPPILPPIGPPILPPIRPPFRPLEGPFPGDGEQ</sequence>
<keyword evidence="7" id="KW-1015">Disulfide bond</keyword>
<dbReference type="GO" id="GO:0001530">
    <property type="term" value="F:lipopolysaccharide binding"/>
    <property type="evidence" value="ECO:0007669"/>
    <property type="project" value="TreeGrafter"/>
</dbReference>
<comment type="similarity">
    <text evidence="2">Belongs to the cathelicidin family.</text>
</comment>
<evidence type="ECO:0000313" key="9">
    <source>
        <dbReference type="EMBL" id="AJA90931.1"/>
    </source>
</evidence>
<dbReference type="GO" id="GO:0050829">
    <property type="term" value="P:defense response to Gram-negative bacterium"/>
    <property type="evidence" value="ECO:0007669"/>
    <property type="project" value="TreeGrafter"/>
</dbReference>
<dbReference type="InterPro" id="IPR018216">
    <property type="entry name" value="Cathelicidin_CS"/>
</dbReference>
<dbReference type="PROSITE" id="PS00946">
    <property type="entry name" value="CATHELICIDINS_1"/>
    <property type="match status" value="1"/>
</dbReference>
<dbReference type="InterPro" id="IPR046350">
    <property type="entry name" value="Cystatin_sf"/>
</dbReference>
<dbReference type="Gene3D" id="3.10.450.10">
    <property type="match status" value="1"/>
</dbReference>
<dbReference type="PANTHER" id="PTHR10206">
    <property type="entry name" value="CATHELICIDIN"/>
    <property type="match status" value="1"/>
</dbReference>
<keyword evidence="6" id="KW-0044">Antibiotic</keyword>
<keyword evidence="3" id="KW-0964">Secreted</keyword>
<evidence type="ECO:0000256" key="7">
    <source>
        <dbReference type="ARBA" id="ARBA00023157"/>
    </source>
</evidence>
<reference evidence="9" key="1">
    <citation type="submission" date="2014-01" db="EMBL/GenBank/DDBJ databases">
        <authorList>
            <person name="Brahma B."/>
            <person name="Karri S."/>
            <person name="Chopra M."/>
            <person name="Patra M.C."/>
            <person name="Kumar S."/>
            <person name="De B.C."/>
            <person name="Mahanty S."/>
            <person name="Datta T.K."/>
            <person name="De S."/>
        </authorList>
    </citation>
    <scope>NUCLEOTIDE SEQUENCE</scope>
    <source>
        <tissue evidence="9">Blood</tissue>
    </source>
</reference>
<evidence type="ECO:0000256" key="4">
    <source>
        <dbReference type="ARBA" id="ARBA00022529"/>
    </source>
</evidence>
<organism evidence="9">
    <name type="scientific">Bubalus bubalis</name>
    <name type="common">Domestic water buffalo</name>
    <dbReference type="NCBI Taxonomy" id="89462"/>
    <lineage>
        <taxon>Eukaryota</taxon>
        <taxon>Metazoa</taxon>
        <taxon>Chordata</taxon>
        <taxon>Craniata</taxon>
        <taxon>Vertebrata</taxon>
        <taxon>Euteleostomi</taxon>
        <taxon>Mammalia</taxon>
        <taxon>Eutheria</taxon>
        <taxon>Laurasiatheria</taxon>
        <taxon>Artiodactyla</taxon>
        <taxon>Ruminantia</taxon>
        <taxon>Pecora</taxon>
        <taxon>Bovidae</taxon>
        <taxon>Bovinae</taxon>
        <taxon>Bubalus</taxon>
    </lineage>
</organism>
<dbReference type="PROSITE" id="PS00947">
    <property type="entry name" value="CATHELICIDINS_2"/>
    <property type="match status" value="1"/>
</dbReference>
<feature type="signal peptide" evidence="8">
    <location>
        <begin position="1"/>
        <end position="29"/>
    </location>
</feature>
<feature type="chain" id="PRO_5002047772" evidence="8">
    <location>
        <begin position="30"/>
        <end position="229"/>
    </location>
</feature>
<dbReference type="GO" id="GO:0045087">
    <property type="term" value="P:innate immune response"/>
    <property type="evidence" value="ECO:0007669"/>
    <property type="project" value="TreeGrafter"/>
</dbReference>
<name>A0A0A7V3V9_BUBBU</name>
<keyword evidence="5 8" id="KW-0732">Signal</keyword>
<dbReference type="Pfam" id="PF00666">
    <property type="entry name" value="Cathelicidins"/>
    <property type="match status" value="1"/>
</dbReference>
<comment type="subcellular location">
    <subcellularLocation>
        <location evidence="1">Secreted</location>
    </subcellularLocation>
</comment>
<gene>
    <name evidence="9" type="primary">CATHL2</name>
</gene>
<evidence type="ECO:0000256" key="8">
    <source>
        <dbReference type="SAM" id="SignalP"/>
    </source>
</evidence>
<dbReference type="FunFam" id="3.10.450.10:FF:000003">
    <property type="entry name" value="Cathelicidin antimicrobial peptide"/>
    <property type="match status" value="1"/>
</dbReference>
<evidence type="ECO:0000256" key="3">
    <source>
        <dbReference type="ARBA" id="ARBA00022525"/>
    </source>
</evidence>
<dbReference type="GO" id="GO:0061844">
    <property type="term" value="P:antimicrobial humoral immune response mediated by antimicrobial peptide"/>
    <property type="evidence" value="ECO:0007669"/>
    <property type="project" value="TreeGrafter"/>
</dbReference>
<accession>A0A0A7V3V9</accession>
<dbReference type="SUPFAM" id="SSF54403">
    <property type="entry name" value="Cystatin/monellin"/>
    <property type="match status" value="1"/>
</dbReference>
<evidence type="ECO:0000256" key="2">
    <source>
        <dbReference type="ARBA" id="ARBA00005320"/>
    </source>
</evidence>
<evidence type="ECO:0000256" key="1">
    <source>
        <dbReference type="ARBA" id="ARBA00004613"/>
    </source>
</evidence>
<evidence type="ECO:0000256" key="6">
    <source>
        <dbReference type="ARBA" id="ARBA00023022"/>
    </source>
</evidence>
<dbReference type="GO" id="GO:0050830">
    <property type="term" value="P:defense response to Gram-positive bacterium"/>
    <property type="evidence" value="ECO:0007669"/>
    <property type="project" value="TreeGrafter"/>
</dbReference>
<dbReference type="GO" id="GO:0005615">
    <property type="term" value="C:extracellular space"/>
    <property type="evidence" value="ECO:0007669"/>
    <property type="project" value="TreeGrafter"/>
</dbReference>
<dbReference type="EMBL" id="KJ173978">
    <property type="protein sequence ID" value="AJA90931.1"/>
    <property type="molecule type" value="Genomic_DNA"/>
</dbReference>
<proteinExistence type="inferred from homology"/>
<evidence type="ECO:0000256" key="5">
    <source>
        <dbReference type="ARBA" id="ARBA00022729"/>
    </source>
</evidence>
<keyword evidence="4" id="KW-0929">Antimicrobial</keyword>
<dbReference type="InterPro" id="IPR001894">
    <property type="entry name" value="Cathelicidin-like"/>
</dbReference>
<dbReference type="AlphaFoldDB" id="A0A0A7V3V9"/>
<protein>
    <submittedName>
        <fullName evidence="9">Cathelicidin 2</fullName>
    </submittedName>
</protein>
<dbReference type="PANTHER" id="PTHR10206:SF2">
    <property type="entry name" value="CATHELICIDIN ANTIMICROBIAL PEPTIDE"/>
    <property type="match status" value="1"/>
</dbReference>